<evidence type="ECO:0000256" key="3">
    <source>
        <dbReference type="ARBA" id="ARBA00022576"/>
    </source>
</evidence>
<dbReference type="GO" id="GO:0006520">
    <property type="term" value="P:amino acid metabolic process"/>
    <property type="evidence" value="ECO:0007669"/>
    <property type="project" value="InterPro"/>
</dbReference>
<organism evidence="6 7">
    <name type="scientific">Ensete ventricosum</name>
    <name type="common">Abyssinian banana</name>
    <name type="synonym">Musa ensete</name>
    <dbReference type="NCBI Taxonomy" id="4639"/>
    <lineage>
        <taxon>Eukaryota</taxon>
        <taxon>Viridiplantae</taxon>
        <taxon>Streptophyta</taxon>
        <taxon>Embryophyta</taxon>
        <taxon>Tracheophyta</taxon>
        <taxon>Spermatophyta</taxon>
        <taxon>Magnoliopsida</taxon>
        <taxon>Liliopsida</taxon>
        <taxon>Zingiberales</taxon>
        <taxon>Musaceae</taxon>
        <taxon>Ensete</taxon>
    </lineage>
</organism>
<sequence>MTLYLLQSTSGASSISQKAGLAALGLGYAGGEAVSVMVKAFQERRDFLVKSFRELEGVKISEPQVALVPGDAFGDDKCIRISYAASLSTLQEAVKKIKEAIGLLRAPAAV</sequence>
<keyword evidence="3" id="KW-0032">Aminotransferase</keyword>
<evidence type="ECO:0000256" key="1">
    <source>
        <dbReference type="ARBA" id="ARBA00001933"/>
    </source>
</evidence>
<evidence type="ECO:0000256" key="4">
    <source>
        <dbReference type="ARBA" id="ARBA00022679"/>
    </source>
</evidence>
<gene>
    <name evidence="6" type="ORF">B296_00018951</name>
</gene>
<keyword evidence="5" id="KW-0663">Pyridoxal phosphate</keyword>
<evidence type="ECO:0000256" key="2">
    <source>
        <dbReference type="ARBA" id="ARBA00007441"/>
    </source>
</evidence>
<dbReference type="PANTHER" id="PTHR46383">
    <property type="entry name" value="ASPARTATE AMINOTRANSFERASE"/>
    <property type="match status" value="1"/>
</dbReference>
<dbReference type="InterPro" id="IPR050596">
    <property type="entry name" value="AspAT/PAT-like"/>
</dbReference>
<dbReference type="SUPFAM" id="SSF53383">
    <property type="entry name" value="PLP-dependent transferases"/>
    <property type="match status" value="1"/>
</dbReference>
<comment type="cofactor">
    <cofactor evidence="1">
        <name>pyridoxal 5'-phosphate</name>
        <dbReference type="ChEBI" id="CHEBI:597326"/>
    </cofactor>
</comment>
<accession>A0A427B386</accession>
<comment type="caution">
    <text evidence="6">The sequence shown here is derived from an EMBL/GenBank/DDBJ whole genome shotgun (WGS) entry which is preliminary data.</text>
</comment>
<dbReference type="Gene3D" id="3.90.1150.10">
    <property type="entry name" value="Aspartate Aminotransferase, domain 1"/>
    <property type="match status" value="2"/>
</dbReference>
<dbReference type="EMBL" id="AMZH03000593">
    <property type="protein sequence ID" value="RRT82935.1"/>
    <property type="molecule type" value="Genomic_DNA"/>
</dbReference>
<dbReference type="Proteomes" id="UP000287651">
    <property type="component" value="Unassembled WGS sequence"/>
</dbReference>
<protein>
    <recommendedName>
        <fullName evidence="8">Aminotransferase class I/classII domain-containing protein</fullName>
    </recommendedName>
</protein>
<name>A0A427B386_ENSVE</name>
<dbReference type="InterPro" id="IPR015421">
    <property type="entry name" value="PyrdxlP-dep_Trfase_major"/>
</dbReference>
<dbReference type="GO" id="GO:0008483">
    <property type="term" value="F:transaminase activity"/>
    <property type="evidence" value="ECO:0007669"/>
    <property type="project" value="UniProtKB-KW"/>
</dbReference>
<comment type="similarity">
    <text evidence="2">Belongs to the class-I pyridoxal-phosphate-dependent aminotransferase family.</text>
</comment>
<keyword evidence="4" id="KW-0808">Transferase</keyword>
<dbReference type="AlphaFoldDB" id="A0A427B386"/>
<proteinExistence type="inferred from homology"/>
<reference evidence="6 7" key="1">
    <citation type="journal article" date="2014" name="Agronomy (Basel)">
        <title>A Draft Genome Sequence for Ensete ventricosum, the Drought-Tolerant Tree Against Hunger.</title>
        <authorList>
            <person name="Harrison J."/>
            <person name="Moore K.A."/>
            <person name="Paszkiewicz K."/>
            <person name="Jones T."/>
            <person name="Grant M."/>
            <person name="Ambacheew D."/>
            <person name="Muzemil S."/>
            <person name="Studholme D.J."/>
        </authorList>
    </citation>
    <scope>NUCLEOTIDE SEQUENCE [LARGE SCALE GENOMIC DNA]</scope>
</reference>
<evidence type="ECO:0008006" key="8">
    <source>
        <dbReference type="Google" id="ProtNLM"/>
    </source>
</evidence>
<dbReference type="Gene3D" id="3.40.640.10">
    <property type="entry name" value="Type I PLP-dependent aspartate aminotransferase-like (Major domain)"/>
    <property type="match status" value="1"/>
</dbReference>
<evidence type="ECO:0000256" key="5">
    <source>
        <dbReference type="ARBA" id="ARBA00022898"/>
    </source>
</evidence>
<dbReference type="InterPro" id="IPR015424">
    <property type="entry name" value="PyrdxlP-dep_Trfase"/>
</dbReference>
<evidence type="ECO:0000313" key="6">
    <source>
        <dbReference type="EMBL" id="RRT82935.1"/>
    </source>
</evidence>
<dbReference type="PANTHER" id="PTHR46383:SF1">
    <property type="entry name" value="ASPARTATE AMINOTRANSFERASE"/>
    <property type="match status" value="1"/>
</dbReference>
<dbReference type="InterPro" id="IPR015422">
    <property type="entry name" value="PyrdxlP-dep_Trfase_small"/>
</dbReference>
<evidence type="ECO:0000313" key="7">
    <source>
        <dbReference type="Proteomes" id="UP000287651"/>
    </source>
</evidence>